<dbReference type="HAMAP" id="MF_02065">
    <property type="entry name" value="MltG"/>
    <property type="match status" value="1"/>
</dbReference>
<protein>
    <recommendedName>
        <fullName evidence="7">Endolytic murein transglycosylase</fullName>
        <ecNumber evidence="7">4.2.2.29</ecNumber>
    </recommendedName>
    <alternativeName>
        <fullName evidence="7">Peptidoglycan lytic transglycosylase</fullName>
    </alternativeName>
    <alternativeName>
        <fullName evidence="7">Peptidoglycan polymerization terminase</fullName>
    </alternativeName>
</protein>
<dbReference type="Proteomes" id="UP000237350">
    <property type="component" value="Unassembled WGS sequence"/>
</dbReference>
<name>A0A2S4JHY8_9SPIO</name>
<keyword evidence="1 7" id="KW-1003">Cell membrane</keyword>
<keyword evidence="2 7" id="KW-0812">Transmembrane</keyword>
<dbReference type="GO" id="GO:0008932">
    <property type="term" value="F:lytic endotransglycosylase activity"/>
    <property type="evidence" value="ECO:0007669"/>
    <property type="project" value="UniProtKB-UniRule"/>
</dbReference>
<dbReference type="RefSeq" id="WP_103680761.1">
    <property type="nucleotide sequence ID" value="NZ_LPWH01000111.1"/>
</dbReference>
<dbReference type="Gene3D" id="3.30.1490.480">
    <property type="entry name" value="Endolytic murein transglycosylase"/>
    <property type="match status" value="1"/>
</dbReference>
<comment type="function">
    <text evidence="7">Functions as a peptidoglycan terminase that cleaves nascent peptidoglycan strands endolytically to terminate their elongation.</text>
</comment>
<evidence type="ECO:0000256" key="5">
    <source>
        <dbReference type="ARBA" id="ARBA00023239"/>
    </source>
</evidence>
<evidence type="ECO:0000256" key="4">
    <source>
        <dbReference type="ARBA" id="ARBA00023136"/>
    </source>
</evidence>
<dbReference type="CDD" id="cd08010">
    <property type="entry name" value="MltG_like"/>
    <property type="match status" value="1"/>
</dbReference>
<comment type="caution">
    <text evidence="8">The sequence shown here is derived from an EMBL/GenBank/DDBJ whole genome shotgun (WGS) entry which is preliminary data.</text>
</comment>
<dbReference type="GO" id="GO:0071555">
    <property type="term" value="P:cell wall organization"/>
    <property type="evidence" value="ECO:0007669"/>
    <property type="project" value="UniProtKB-KW"/>
</dbReference>
<keyword evidence="5 7" id="KW-0456">Lyase</keyword>
<comment type="similarity">
    <text evidence="7">Belongs to the transglycosylase MltG family.</text>
</comment>
<dbReference type="OrthoDB" id="9814591at2"/>
<dbReference type="GO" id="GO:0005886">
    <property type="term" value="C:plasma membrane"/>
    <property type="evidence" value="ECO:0007669"/>
    <property type="project" value="UniProtKB-UniRule"/>
</dbReference>
<keyword evidence="4 7" id="KW-0472">Membrane</keyword>
<evidence type="ECO:0000256" key="2">
    <source>
        <dbReference type="ARBA" id="ARBA00022692"/>
    </source>
</evidence>
<comment type="catalytic activity">
    <reaction evidence="7">
        <text>a peptidoglycan chain = a peptidoglycan chain with N-acetyl-1,6-anhydromuramyl-[peptide] at the reducing end + a peptidoglycan chain with N-acetylglucosamine at the non-reducing end.</text>
        <dbReference type="EC" id="4.2.2.29"/>
    </reaction>
</comment>
<dbReference type="PANTHER" id="PTHR30518:SF2">
    <property type="entry name" value="ENDOLYTIC MUREIN TRANSGLYCOSYLASE"/>
    <property type="match status" value="1"/>
</dbReference>
<reference evidence="9" key="1">
    <citation type="submission" date="2015-12" db="EMBL/GenBank/DDBJ databases">
        <authorList>
            <person name="Lodha T.D."/>
            <person name="Chintalapati S."/>
            <person name="Chintalapati V.R."/>
            <person name="Sravanthi T."/>
        </authorList>
    </citation>
    <scope>NUCLEOTIDE SEQUENCE [LARGE SCALE GENOMIC DNA]</scope>
    <source>
        <strain evidence="9">JC133</strain>
    </source>
</reference>
<keyword evidence="3 7" id="KW-1133">Transmembrane helix</keyword>
<evidence type="ECO:0000313" key="9">
    <source>
        <dbReference type="Proteomes" id="UP000237350"/>
    </source>
</evidence>
<evidence type="ECO:0000256" key="1">
    <source>
        <dbReference type="ARBA" id="ARBA00022475"/>
    </source>
</evidence>
<feature type="site" description="Important for catalytic activity" evidence="7">
    <location>
        <position position="230"/>
    </location>
</feature>
<dbReference type="GO" id="GO:0009252">
    <property type="term" value="P:peptidoglycan biosynthetic process"/>
    <property type="evidence" value="ECO:0007669"/>
    <property type="project" value="UniProtKB-UniRule"/>
</dbReference>
<keyword evidence="6 7" id="KW-0961">Cell wall biogenesis/degradation</keyword>
<organism evidence="8 9">
    <name type="scientific">Alkalispirochaeta sphaeroplastigenens</name>
    <dbReference type="NCBI Taxonomy" id="1187066"/>
    <lineage>
        <taxon>Bacteria</taxon>
        <taxon>Pseudomonadati</taxon>
        <taxon>Spirochaetota</taxon>
        <taxon>Spirochaetia</taxon>
        <taxon>Spirochaetales</taxon>
        <taxon>Spirochaetaceae</taxon>
        <taxon>Alkalispirochaeta</taxon>
    </lineage>
</organism>
<proteinExistence type="inferred from homology"/>
<dbReference type="InterPro" id="IPR003770">
    <property type="entry name" value="MLTG-like"/>
</dbReference>
<evidence type="ECO:0000256" key="7">
    <source>
        <dbReference type="HAMAP-Rule" id="MF_02065"/>
    </source>
</evidence>
<gene>
    <name evidence="7" type="primary">mltG</name>
    <name evidence="8" type="ORF">AU468_10945</name>
</gene>
<dbReference type="EMBL" id="LPWH01000111">
    <property type="protein sequence ID" value="POQ99123.1"/>
    <property type="molecule type" value="Genomic_DNA"/>
</dbReference>
<accession>A0A2S4JHY8</accession>
<dbReference type="AlphaFoldDB" id="A0A2S4JHY8"/>
<dbReference type="NCBIfam" id="TIGR00247">
    <property type="entry name" value="endolytic transglycosylase MltG"/>
    <property type="match status" value="1"/>
</dbReference>
<dbReference type="Pfam" id="PF02618">
    <property type="entry name" value="YceG"/>
    <property type="match status" value="1"/>
</dbReference>
<keyword evidence="9" id="KW-1185">Reference proteome</keyword>
<sequence length="343" mass="37931">MKKILILGACIAGAVVLLVAGGLFLVRHQLYRPLWTGPPGEAPEVIVEVLPGQGLRQISRTLAEADLVPSARLLEWYGRHQGYQARLQAGRYQVSPAAAPADIMREIVAGNAVFEEITVTIPEGWTLDDIATHLEEIGLFEAERFREAAIMQARYGDLAFLDALEEGDPLEGYLFPATYRVFPESTPESVVRRMLVTFGNRLSAGLREEIADQGRRIHDVITLASIVQKESAGTAEMPDVAGVFWHRLRIGMRLESDATVNYVLGTNRRQPTFADTAVQHPYNTYRNAGLPPGPIGNPGMDAIVASIRPADTSYLFFLHKTNNEIVLSRTFRDHLAAKARYLD</sequence>
<evidence type="ECO:0000256" key="3">
    <source>
        <dbReference type="ARBA" id="ARBA00022989"/>
    </source>
</evidence>
<evidence type="ECO:0000313" key="8">
    <source>
        <dbReference type="EMBL" id="POQ99123.1"/>
    </source>
</evidence>
<evidence type="ECO:0000256" key="6">
    <source>
        <dbReference type="ARBA" id="ARBA00023316"/>
    </source>
</evidence>
<dbReference type="EC" id="4.2.2.29" evidence="7"/>
<dbReference type="PANTHER" id="PTHR30518">
    <property type="entry name" value="ENDOLYTIC MUREIN TRANSGLYCOSYLASE"/>
    <property type="match status" value="1"/>
</dbReference>